<dbReference type="InterPro" id="IPR058285">
    <property type="entry name" value="DUF7979"/>
</dbReference>
<dbReference type="OrthoDB" id="307456at2157"/>
<evidence type="ECO:0000313" key="3">
    <source>
        <dbReference type="EMBL" id="QGX94663.1"/>
    </source>
</evidence>
<dbReference type="Pfam" id="PF25934">
    <property type="entry name" value="DUF7979"/>
    <property type="match status" value="1"/>
</dbReference>
<sequence>MSDRPPGRTVLAAVAVVSLATAGCLGAGPTAPSMPTPTPTPTPTPSPTANTDCPPALTVYELDAEPADRGSAVAYGNLTAAQRETFDRARNGSVEGFDYAWHDVDVVVHEGTYYRASVVVC</sequence>
<dbReference type="EMBL" id="CP034345">
    <property type="protein sequence ID" value="QGX94663.1"/>
    <property type="molecule type" value="Genomic_DNA"/>
</dbReference>
<name>A0A6B9FFN7_9EURY</name>
<dbReference type="PROSITE" id="PS51257">
    <property type="entry name" value="PROKAR_LIPOPROTEIN"/>
    <property type="match status" value="1"/>
</dbReference>
<evidence type="ECO:0000313" key="4">
    <source>
        <dbReference type="Proteomes" id="UP000428325"/>
    </source>
</evidence>
<dbReference type="Proteomes" id="UP000428325">
    <property type="component" value="Chromosome"/>
</dbReference>
<organism evidence="3 4">
    <name type="scientific">Haloplanus rallus</name>
    <dbReference type="NCBI Taxonomy" id="1816183"/>
    <lineage>
        <taxon>Archaea</taxon>
        <taxon>Methanobacteriati</taxon>
        <taxon>Methanobacteriota</taxon>
        <taxon>Stenosarchaea group</taxon>
        <taxon>Halobacteria</taxon>
        <taxon>Halobacteriales</taxon>
        <taxon>Haloferacaceae</taxon>
        <taxon>Haloplanus</taxon>
    </lineage>
</organism>
<proteinExistence type="predicted"/>
<feature type="region of interest" description="Disordered" evidence="1">
    <location>
        <begin position="27"/>
        <end position="53"/>
    </location>
</feature>
<dbReference type="KEGG" id="hra:EI982_07580"/>
<evidence type="ECO:0000256" key="1">
    <source>
        <dbReference type="SAM" id="MobiDB-lite"/>
    </source>
</evidence>
<dbReference type="RefSeq" id="WP_157689001.1">
    <property type="nucleotide sequence ID" value="NZ_CP034345.1"/>
</dbReference>
<evidence type="ECO:0000259" key="2">
    <source>
        <dbReference type="Pfam" id="PF25934"/>
    </source>
</evidence>
<protein>
    <recommendedName>
        <fullName evidence="2">DUF7979 domain-containing protein</fullName>
    </recommendedName>
</protein>
<feature type="compositionally biased region" description="Pro residues" evidence="1">
    <location>
        <begin position="32"/>
        <end position="46"/>
    </location>
</feature>
<gene>
    <name evidence="3" type="ORF">EI982_07580</name>
</gene>
<keyword evidence="4" id="KW-1185">Reference proteome</keyword>
<dbReference type="GeneID" id="43369387"/>
<feature type="domain" description="DUF7979" evidence="2">
    <location>
        <begin position="55"/>
        <end position="116"/>
    </location>
</feature>
<accession>A0A6B9FFN7</accession>
<reference evidence="3 4" key="1">
    <citation type="submission" date="2018-12" db="EMBL/GenBank/DDBJ databases">
        <title>Complete genome sequence of Haloplanus rallus MBLA0036.</title>
        <authorList>
            <person name="Nam Y.-d."/>
            <person name="Kang J."/>
            <person name="Chung W.-H."/>
            <person name="Park Y.S."/>
        </authorList>
    </citation>
    <scope>NUCLEOTIDE SEQUENCE [LARGE SCALE GENOMIC DNA]</scope>
    <source>
        <strain evidence="3 4">MBLA0036</strain>
    </source>
</reference>
<dbReference type="AlphaFoldDB" id="A0A6B9FFN7"/>